<dbReference type="Gene3D" id="1.10.12.10">
    <property type="entry name" value="Lyase 2-enoyl-coa Hydratase, Chain A, domain 2"/>
    <property type="match status" value="1"/>
</dbReference>
<reference evidence="9" key="3">
    <citation type="submission" date="2016-03" db="UniProtKB">
        <authorList>
            <consortium name="EnsemblProtists"/>
        </authorList>
    </citation>
    <scope>IDENTIFICATION</scope>
</reference>
<evidence type="ECO:0000313" key="9">
    <source>
        <dbReference type="EnsemblProtists" id="EKX54364"/>
    </source>
</evidence>
<evidence type="ECO:0000313" key="10">
    <source>
        <dbReference type="Proteomes" id="UP000011087"/>
    </source>
</evidence>
<dbReference type="Gene3D" id="3.90.226.10">
    <property type="entry name" value="2-enoyl-CoA Hydratase, Chain A, domain 1"/>
    <property type="match status" value="1"/>
</dbReference>
<dbReference type="Pfam" id="PF00378">
    <property type="entry name" value="ECH_1"/>
    <property type="match status" value="1"/>
</dbReference>
<dbReference type="SUPFAM" id="SSF52096">
    <property type="entry name" value="ClpP/crotonase"/>
    <property type="match status" value="1"/>
</dbReference>
<reference evidence="10" key="2">
    <citation type="submission" date="2012-11" db="EMBL/GenBank/DDBJ databases">
        <authorList>
            <person name="Kuo A."/>
            <person name="Curtis B.A."/>
            <person name="Tanifuji G."/>
            <person name="Burki F."/>
            <person name="Gruber A."/>
            <person name="Irimia M."/>
            <person name="Maruyama S."/>
            <person name="Arias M.C."/>
            <person name="Ball S.G."/>
            <person name="Gile G.H."/>
            <person name="Hirakawa Y."/>
            <person name="Hopkins J.F."/>
            <person name="Rensing S.A."/>
            <person name="Schmutz J."/>
            <person name="Symeonidi A."/>
            <person name="Elias M."/>
            <person name="Eveleigh R.J."/>
            <person name="Herman E.K."/>
            <person name="Klute M.J."/>
            <person name="Nakayama T."/>
            <person name="Obornik M."/>
            <person name="Reyes-Prieto A."/>
            <person name="Armbrust E.V."/>
            <person name="Aves S.J."/>
            <person name="Beiko R.G."/>
            <person name="Coutinho P."/>
            <person name="Dacks J.B."/>
            <person name="Durnford D.G."/>
            <person name="Fast N.M."/>
            <person name="Green B.R."/>
            <person name="Grisdale C."/>
            <person name="Hempe F."/>
            <person name="Henrissat B."/>
            <person name="Hoppner M.P."/>
            <person name="Ishida K.-I."/>
            <person name="Kim E."/>
            <person name="Koreny L."/>
            <person name="Kroth P.G."/>
            <person name="Liu Y."/>
            <person name="Malik S.-B."/>
            <person name="Maier U.G."/>
            <person name="McRose D."/>
            <person name="Mock T."/>
            <person name="Neilson J.A."/>
            <person name="Onodera N.T."/>
            <person name="Poole A.M."/>
            <person name="Pritham E.J."/>
            <person name="Richards T.A."/>
            <person name="Rocap G."/>
            <person name="Roy S.W."/>
            <person name="Sarai C."/>
            <person name="Schaack S."/>
            <person name="Shirato S."/>
            <person name="Slamovits C.H."/>
            <person name="Spencer D.F."/>
            <person name="Suzuki S."/>
            <person name="Worden A.Z."/>
            <person name="Zauner S."/>
            <person name="Barry K."/>
            <person name="Bell C."/>
            <person name="Bharti A.K."/>
            <person name="Crow J.A."/>
            <person name="Grimwood J."/>
            <person name="Kramer R."/>
            <person name="Lindquist E."/>
            <person name="Lucas S."/>
            <person name="Salamov A."/>
            <person name="McFadden G.I."/>
            <person name="Lane C.E."/>
            <person name="Keeling P.J."/>
            <person name="Gray M.W."/>
            <person name="Grigoriev I.V."/>
            <person name="Archibald J.M."/>
        </authorList>
    </citation>
    <scope>NUCLEOTIDE SEQUENCE</scope>
    <source>
        <strain evidence="10">CCMP2712</strain>
    </source>
</reference>
<name>L1K1D8_GUITC</name>
<evidence type="ECO:0000256" key="1">
    <source>
        <dbReference type="ARBA" id="ARBA00004173"/>
    </source>
</evidence>
<dbReference type="GO" id="GO:0005739">
    <property type="term" value="C:mitochondrion"/>
    <property type="evidence" value="ECO:0007669"/>
    <property type="project" value="UniProtKB-SubCell"/>
</dbReference>
<dbReference type="AlphaFoldDB" id="L1K1D8"/>
<dbReference type="PANTHER" id="PTHR43602:SF1">
    <property type="entry name" value="ENOYL-COA HYDRATASE DOMAIN-CONTAINING PROTEIN 3, MITOCHONDRIAL"/>
    <property type="match status" value="1"/>
</dbReference>
<dbReference type="GeneID" id="17311081"/>
<gene>
    <name evidence="8" type="ORF">GUITHDRAFT_99846</name>
</gene>
<dbReference type="GO" id="GO:0016836">
    <property type="term" value="F:hydro-lyase activity"/>
    <property type="evidence" value="ECO:0007669"/>
    <property type="project" value="TreeGrafter"/>
</dbReference>
<evidence type="ECO:0000313" key="8">
    <source>
        <dbReference type="EMBL" id="EKX54364.1"/>
    </source>
</evidence>
<dbReference type="EnsemblProtists" id="EKX54364">
    <property type="protein sequence ID" value="EKX54364"/>
    <property type="gene ID" value="GUITHDRAFT_99846"/>
</dbReference>
<dbReference type="CDD" id="cd06558">
    <property type="entry name" value="crotonase-like"/>
    <property type="match status" value="1"/>
</dbReference>
<keyword evidence="5" id="KW-0496">Mitochondrion</keyword>
<dbReference type="InterPro" id="IPR029045">
    <property type="entry name" value="ClpP/crotonase-like_dom_sf"/>
</dbReference>
<sequence length="280" mass="30130">MLARQGFGRVARELGRRRMSTGEEKILSEVKEGVAFLTLNDNSKRNALSFSLMTELRDKIQSFEEDRSVKVAVLRHAGKVFSSGHDLKELSMLQKTVGSTEKVFAACSDLMLAIRKVRYPVIAEVSGLATAGGCQLVAACDLAVASEEATFSTPGVKIGLFCTTPGVAIARSMHAKHAMSMLLTGDMLTAEQALSYGLVNQVTTPHALQATTESLAMKIAAAPSETISIGKAAFYKQASMEDLVAAYEYGKGVMVNNMKIADAEEGIGAFIEKRKPVWKT</sequence>
<dbReference type="PANTHER" id="PTHR43602">
    <property type="match status" value="1"/>
</dbReference>
<dbReference type="KEGG" id="gtt:GUITHDRAFT_99846"/>
<dbReference type="STRING" id="905079.L1K1D8"/>
<comment type="function">
    <text evidence="6">May play a role in fatty acid biosynthesis and insulin sensitivity.</text>
</comment>
<evidence type="ECO:0000256" key="5">
    <source>
        <dbReference type="ARBA" id="ARBA00023128"/>
    </source>
</evidence>
<evidence type="ECO:0000256" key="7">
    <source>
        <dbReference type="ARBA" id="ARBA00040545"/>
    </source>
</evidence>
<dbReference type="Proteomes" id="UP000011087">
    <property type="component" value="Unassembled WGS sequence"/>
</dbReference>
<dbReference type="GO" id="GO:0006631">
    <property type="term" value="P:fatty acid metabolic process"/>
    <property type="evidence" value="ECO:0007669"/>
    <property type="project" value="UniProtKB-KW"/>
</dbReference>
<evidence type="ECO:0000256" key="3">
    <source>
        <dbReference type="ARBA" id="ARBA00022946"/>
    </source>
</evidence>
<organism evidence="8">
    <name type="scientific">Guillardia theta (strain CCMP2712)</name>
    <name type="common">Cryptophyte</name>
    <dbReference type="NCBI Taxonomy" id="905079"/>
    <lineage>
        <taxon>Eukaryota</taxon>
        <taxon>Cryptophyceae</taxon>
        <taxon>Pyrenomonadales</taxon>
        <taxon>Geminigeraceae</taxon>
        <taxon>Guillardia</taxon>
    </lineage>
</organism>
<evidence type="ECO:0000256" key="6">
    <source>
        <dbReference type="ARBA" id="ARBA00037410"/>
    </source>
</evidence>
<comment type="subcellular location">
    <subcellularLocation>
        <location evidence="1">Mitochondrion</location>
    </subcellularLocation>
</comment>
<reference evidence="8 10" key="1">
    <citation type="journal article" date="2012" name="Nature">
        <title>Algal genomes reveal evolutionary mosaicism and the fate of nucleomorphs.</title>
        <authorList>
            <consortium name="DOE Joint Genome Institute"/>
            <person name="Curtis B.A."/>
            <person name="Tanifuji G."/>
            <person name="Burki F."/>
            <person name="Gruber A."/>
            <person name="Irimia M."/>
            <person name="Maruyama S."/>
            <person name="Arias M.C."/>
            <person name="Ball S.G."/>
            <person name="Gile G.H."/>
            <person name="Hirakawa Y."/>
            <person name="Hopkins J.F."/>
            <person name="Kuo A."/>
            <person name="Rensing S.A."/>
            <person name="Schmutz J."/>
            <person name="Symeonidi A."/>
            <person name="Elias M."/>
            <person name="Eveleigh R.J."/>
            <person name="Herman E.K."/>
            <person name="Klute M.J."/>
            <person name="Nakayama T."/>
            <person name="Obornik M."/>
            <person name="Reyes-Prieto A."/>
            <person name="Armbrust E.V."/>
            <person name="Aves S.J."/>
            <person name="Beiko R.G."/>
            <person name="Coutinho P."/>
            <person name="Dacks J.B."/>
            <person name="Durnford D.G."/>
            <person name="Fast N.M."/>
            <person name="Green B.R."/>
            <person name="Grisdale C.J."/>
            <person name="Hempel F."/>
            <person name="Henrissat B."/>
            <person name="Hoppner M.P."/>
            <person name="Ishida K."/>
            <person name="Kim E."/>
            <person name="Koreny L."/>
            <person name="Kroth P.G."/>
            <person name="Liu Y."/>
            <person name="Malik S.B."/>
            <person name="Maier U.G."/>
            <person name="McRose D."/>
            <person name="Mock T."/>
            <person name="Neilson J.A."/>
            <person name="Onodera N.T."/>
            <person name="Poole A.M."/>
            <person name="Pritham E.J."/>
            <person name="Richards T.A."/>
            <person name="Rocap G."/>
            <person name="Roy S.W."/>
            <person name="Sarai C."/>
            <person name="Schaack S."/>
            <person name="Shirato S."/>
            <person name="Slamovits C.H."/>
            <person name="Spencer D.F."/>
            <person name="Suzuki S."/>
            <person name="Worden A.Z."/>
            <person name="Zauner S."/>
            <person name="Barry K."/>
            <person name="Bell C."/>
            <person name="Bharti A.K."/>
            <person name="Crow J.A."/>
            <person name="Grimwood J."/>
            <person name="Kramer R."/>
            <person name="Lindquist E."/>
            <person name="Lucas S."/>
            <person name="Salamov A."/>
            <person name="McFadden G.I."/>
            <person name="Lane C.E."/>
            <person name="Keeling P.J."/>
            <person name="Gray M.W."/>
            <person name="Grigoriev I.V."/>
            <person name="Archibald J.M."/>
        </authorList>
    </citation>
    <scope>NUCLEOTIDE SEQUENCE</scope>
    <source>
        <strain evidence="8 10">CCMP2712</strain>
    </source>
</reference>
<protein>
    <recommendedName>
        <fullName evidence="7">Enoyl-CoA hydratase domain-containing protein 3, mitochondrial</fullName>
    </recommendedName>
</protein>
<evidence type="ECO:0000256" key="4">
    <source>
        <dbReference type="ARBA" id="ARBA00023098"/>
    </source>
</evidence>
<evidence type="ECO:0000256" key="2">
    <source>
        <dbReference type="ARBA" id="ARBA00022832"/>
    </source>
</evidence>
<dbReference type="RefSeq" id="XP_005841344.1">
    <property type="nucleotide sequence ID" value="XM_005841287.1"/>
</dbReference>
<keyword evidence="3" id="KW-0809">Transit peptide</keyword>
<dbReference type="eggNOG" id="KOG1682">
    <property type="taxonomic scope" value="Eukaryota"/>
</dbReference>
<dbReference type="OMA" id="CDAQEGM"/>
<dbReference type="EMBL" id="JH992967">
    <property type="protein sequence ID" value="EKX54364.1"/>
    <property type="molecule type" value="Genomic_DNA"/>
</dbReference>
<keyword evidence="2" id="KW-0276">Fatty acid metabolism</keyword>
<dbReference type="OrthoDB" id="2139957at2759"/>
<dbReference type="NCBIfam" id="NF006008">
    <property type="entry name" value="PRK08139.1"/>
    <property type="match status" value="1"/>
</dbReference>
<dbReference type="PaxDb" id="55529-EKX54364"/>
<dbReference type="InterPro" id="IPR001753">
    <property type="entry name" value="Enoyl-CoA_hydra/iso"/>
</dbReference>
<proteinExistence type="predicted"/>
<keyword evidence="4" id="KW-0443">Lipid metabolism</keyword>
<dbReference type="HOGENOM" id="CLU_009834_7_3_1"/>
<dbReference type="InterPro" id="IPR052377">
    <property type="entry name" value="Mitochondrial_ECH-domain"/>
</dbReference>
<accession>L1K1D8</accession>
<keyword evidence="10" id="KW-1185">Reference proteome</keyword>
<dbReference type="InterPro" id="IPR014748">
    <property type="entry name" value="Enoyl-CoA_hydra_C"/>
</dbReference>